<evidence type="ECO:0000259" key="14">
    <source>
        <dbReference type="PROSITE" id="PS51193"/>
    </source>
</evidence>
<keyword evidence="7" id="KW-0067">ATP-binding</keyword>
<dbReference type="InterPro" id="IPR006555">
    <property type="entry name" value="ATP-dep_Helicase_C"/>
</dbReference>
<keyword evidence="5" id="KW-0378">Hydrolase</keyword>
<dbReference type="InterPro" id="IPR042493">
    <property type="entry name" value="XPD_DNA_FeS"/>
</dbReference>
<dbReference type="InterPro" id="IPR006554">
    <property type="entry name" value="Helicase-like_DEXD_c2"/>
</dbReference>
<dbReference type="SMART" id="SM00491">
    <property type="entry name" value="HELICc2"/>
    <property type="match status" value="1"/>
</dbReference>
<keyword evidence="11" id="KW-0234">DNA repair</keyword>
<dbReference type="GO" id="GO:0051539">
    <property type="term" value="F:4 iron, 4 sulfur cluster binding"/>
    <property type="evidence" value="ECO:0007669"/>
    <property type="project" value="UniProtKB-KW"/>
</dbReference>
<dbReference type="Proteomes" id="UP000051984">
    <property type="component" value="Unassembled WGS sequence"/>
</dbReference>
<name>A0A0R1EWS8_LACZE</name>
<evidence type="ECO:0000256" key="5">
    <source>
        <dbReference type="ARBA" id="ARBA00022801"/>
    </source>
</evidence>
<dbReference type="SMART" id="SM00488">
    <property type="entry name" value="DEXDc2"/>
    <property type="match status" value="1"/>
</dbReference>
<evidence type="ECO:0000256" key="1">
    <source>
        <dbReference type="ARBA" id="ARBA00022485"/>
    </source>
</evidence>
<evidence type="ECO:0000256" key="7">
    <source>
        <dbReference type="ARBA" id="ARBA00022840"/>
    </source>
</evidence>
<dbReference type="PATRIC" id="fig|1423816.3.peg.2860"/>
<dbReference type="EMBL" id="AZCT01000007">
    <property type="protein sequence ID" value="KRK12403.1"/>
    <property type="molecule type" value="Genomic_DNA"/>
</dbReference>
<dbReference type="Gene3D" id="1.10.30.20">
    <property type="entry name" value="Bacterial XPD DNA helicase, FeS cluster domain"/>
    <property type="match status" value="1"/>
</dbReference>
<dbReference type="Gene3D" id="3.40.50.300">
    <property type="entry name" value="P-loop containing nucleotide triphosphate hydrolases"/>
    <property type="match status" value="2"/>
</dbReference>
<evidence type="ECO:0000256" key="8">
    <source>
        <dbReference type="ARBA" id="ARBA00023004"/>
    </source>
</evidence>
<evidence type="ECO:0000313" key="15">
    <source>
        <dbReference type="EMBL" id="KRK12403.1"/>
    </source>
</evidence>
<evidence type="ECO:0000256" key="10">
    <source>
        <dbReference type="ARBA" id="ARBA00023125"/>
    </source>
</evidence>
<dbReference type="Pfam" id="PF06733">
    <property type="entry name" value="DEAD_2"/>
    <property type="match status" value="1"/>
</dbReference>
<dbReference type="GO" id="GO:0003677">
    <property type="term" value="F:DNA binding"/>
    <property type="evidence" value="ECO:0007669"/>
    <property type="project" value="UniProtKB-KW"/>
</dbReference>
<dbReference type="GO" id="GO:0006281">
    <property type="term" value="P:DNA repair"/>
    <property type="evidence" value="ECO:0007669"/>
    <property type="project" value="UniProtKB-KW"/>
</dbReference>
<keyword evidence="12" id="KW-0413">Isomerase</keyword>
<dbReference type="SUPFAM" id="SSF52540">
    <property type="entry name" value="P-loop containing nucleoside triphosphate hydrolases"/>
    <property type="match status" value="2"/>
</dbReference>
<evidence type="ECO:0000256" key="12">
    <source>
        <dbReference type="ARBA" id="ARBA00023235"/>
    </source>
</evidence>
<dbReference type="GO" id="GO:0005524">
    <property type="term" value="F:ATP binding"/>
    <property type="evidence" value="ECO:0007669"/>
    <property type="project" value="UniProtKB-KW"/>
</dbReference>
<dbReference type="PANTHER" id="PTHR11472">
    <property type="entry name" value="DNA REPAIR DEAD HELICASE RAD3/XP-D SUBFAMILY MEMBER"/>
    <property type="match status" value="1"/>
</dbReference>
<keyword evidence="10" id="KW-0238">DNA-binding</keyword>
<dbReference type="InterPro" id="IPR010614">
    <property type="entry name" value="RAD3-like_helicase_DEAD"/>
</dbReference>
<comment type="similarity">
    <text evidence="13">Belongs to the helicase family. DinG subfamily.</text>
</comment>
<reference evidence="15 16" key="1">
    <citation type="journal article" date="2015" name="Genome Announc.">
        <title>Expanding the biotechnology potential of lactobacilli through comparative genomics of 213 strains and associated genera.</title>
        <authorList>
            <person name="Sun Z."/>
            <person name="Harris H.M."/>
            <person name="McCann A."/>
            <person name="Guo C."/>
            <person name="Argimon S."/>
            <person name="Zhang W."/>
            <person name="Yang X."/>
            <person name="Jeffery I.B."/>
            <person name="Cooney J.C."/>
            <person name="Kagawa T.F."/>
            <person name="Liu W."/>
            <person name="Song Y."/>
            <person name="Salvetti E."/>
            <person name="Wrobel A."/>
            <person name="Rasinkangas P."/>
            <person name="Parkhill J."/>
            <person name="Rea M.C."/>
            <person name="O'Sullivan O."/>
            <person name="Ritari J."/>
            <person name="Douillard F.P."/>
            <person name="Paul Ross R."/>
            <person name="Yang R."/>
            <person name="Briner A.E."/>
            <person name="Felis G.E."/>
            <person name="de Vos W.M."/>
            <person name="Barrangou R."/>
            <person name="Klaenhammer T.R."/>
            <person name="Caufield P.W."/>
            <person name="Cui Y."/>
            <person name="Zhang H."/>
            <person name="O'Toole P.W."/>
        </authorList>
    </citation>
    <scope>NUCLEOTIDE SEQUENCE [LARGE SCALE GENOMIC DNA]</scope>
    <source>
        <strain evidence="15 16">DSM 20178</strain>
    </source>
</reference>
<keyword evidence="3" id="KW-0547">Nucleotide-binding</keyword>
<dbReference type="Gene3D" id="1.10.275.40">
    <property type="match status" value="1"/>
</dbReference>
<dbReference type="InterPro" id="IPR045028">
    <property type="entry name" value="DinG/Rad3-like"/>
</dbReference>
<evidence type="ECO:0000256" key="9">
    <source>
        <dbReference type="ARBA" id="ARBA00023014"/>
    </source>
</evidence>
<dbReference type="eggNOG" id="COG1199">
    <property type="taxonomic scope" value="Bacteria"/>
</dbReference>
<comment type="caution">
    <text evidence="15">The sequence shown here is derived from an EMBL/GenBank/DDBJ whole genome shotgun (WGS) entry which is preliminary data.</text>
</comment>
<evidence type="ECO:0000256" key="3">
    <source>
        <dbReference type="ARBA" id="ARBA00022741"/>
    </source>
</evidence>
<dbReference type="PANTHER" id="PTHR11472:SF34">
    <property type="entry name" value="REGULATOR OF TELOMERE ELONGATION HELICASE 1"/>
    <property type="match status" value="1"/>
</dbReference>
<dbReference type="GO" id="GO:0046872">
    <property type="term" value="F:metal ion binding"/>
    <property type="evidence" value="ECO:0007669"/>
    <property type="project" value="UniProtKB-KW"/>
</dbReference>
<proteinExistence type="inferred from homology"/>
<dbReference type="InterPro" id="IPR027417">
    <property type="entry name" value="P-loop_NTPase"/>
</dbReference>
<keyword evidence="1" id="KW-0004">4Fe-4S</keyword>
<dbReference type="InterPro" id="IPR011604">
    <property type="entry name" value="PDDEXK-like_dom_sf"/>
</dbReference>
<evidence type="ECO:0000256" key="2">
    <source>
        <dbReference type="ARBA" id="ARBA00022723"/>
    </source>
</evidence>
<evidence type="ECO:0000313" key="16">
    <source>
        <dbReference type="Proteomes" id="UP000051984"/>
    </source>
</evidence>
<feature type="domain" description="Helicase ATP-binding" evidence="14">
    <location>
        <begin position="184"/>
        <end position="441"/>
    </location>
</feature>
<keyword evidence="2" id="KW-0479">Metal-binding</keyword>
<evidence type="ECO:0000256" key="6">
    <source>
        <dbReference type="ARBA" id="ARBA00022806"/>
    </source>
</evidence>
<dbReference type="Gene3D" id="3.90.320.10">
    <property type="match status" value="1"/>
</dbReference>
<dbReference type="GO" id="GO:0016818">
    <property type="term" value="F:hydrolase activity, acting on acid anhydrides, in phosphorus-containing anhydrides"/>
    <property type="evidence" value="ECO:0007669"/>
    <property type="project" value="InterPro"/>
</dbReference>
<protein>
    <submittedName>
        <fullName evidence="15">ATP-dependent helicase</fullName>
    </submittedName>
</protein>
<evidence type="ECO:0000256" key="4">
    <source>
        <dbReference type="ARBA" id="ARBA00022763"/>
    </source>
</evidence>
<dbReference type="GO" id="GO:0003678">
    <property type="term" value="F:DNA helicase activity"/>
    <property type="evidence" value="ECO:0007669"/>
    <property type="project" value="InterPro"/>
</dbReference>
<gene>
    <name evidence="15" type="ORF">FD51_GL002750</name>
</gene>
<keyword evidence="4" id="KW-0227">DNA damage</keyword>
<evidence type="ECO:0000256" key="11">
    <source>
        <dbReference type="ARBA" id="ARBA00023204"/>
    </source>
</evidence>
<dbReference type="AlphaFoldDB" id="A0A0R1EWS8"/>
<keyword evidence="6 15" id="KW-0347">Helicase</keyword>
<keyword evidence="9" id="KW-0411">Iron-sulfur</keyword>
<organism evidence="15 16">
    <name type="scientific">Lacticaseibacillus zeae DSM 20178 = KCTC 3804</name>
    <dbReference type="NCBI Taxonomy" id="1423816"/>
    <lineage>
        <taxon>Bacteria</taxon>
        <taxon>Bacillati</taxon>
        <taxon>Bacillota</taxon>
        <taxon>Bacilli</taxon>
        <taxon>Lactobacillales</taxon>
        <taxon>Lactobacillaceae</taxon>
        <taxon>Lacticaseibacillus</taxon>
    </lineage>
</organism>
<dbReference type="PROSITE" id="PS51193">
    <property type="entry name" value="HELICASE_ATP_BIND_2"/>
    <property type="match status" value="1"/>
</dbReference>
<accession>A0A0R1EWS8</accession>
<sequence length="796" mass="89370">MMAHNRIGIREFVELTVRTGDLNPITSNSNNTAIIGSQIHRKLQAAHREPDYEKEVYLKTTVTVEDEDYQLEGRADGVWTDGDKTLTVEEIKTSARPWEDCPQNTKDRYWAQARIYGHLLCQQRHLDHATITLVYVQTSTDTISRFTETKTAAELADDFTDLLTEFTDWLKLRSDIIKRRNESIDALDFPFPEYRAGQHEFAAAVYKAIYSSARLFVQAPTGTGKTISTLFPTVKAMGSGLIQRAFYLTAKQSTRRVAEQAMALMAGSGLKAKSITLTAKDTITFADEPDDPSQNPYMLGYYDRLKPALHDLLAHEDQITRSVIEAYARKHTVDPFEFSLDASLFCDVIICDYNYLFDPLVFLQRFFSDADDSQFFLVDEAHNLVSRARDMYTASITDQDFTNLKQALVPYKGAALTKLRRAITRIVNTLSAIADQRLMKQSPVFEEAPLDDLTNVLAKFTETVHDWLAEPPTPALQPAVDLVLPVFFLANQYLRIGDFYDETFKTEITKDHGVVTVKELCLDPSHFVDESLKKGRGAVLFSATLSPMPYFQKLLGGVDNSLTYALPSPFDPKNQAIIVDTSVNTTYRRREQDLPQLIASLTTLVSAKKGHYLFFFPSYAYLKIAYAAFTAANPTLKTCVQENAMTEADRQAFLDHFKAGHEPVIGFAVLGGIFAEGIDLRGAQLIGVAIVSVGLPGLNAETDQLRDYFDQNAGQGFAYAYQLPGFNNVLQAGGRVIRGAKDVGVILLIDERFVTPRYARLFPDHWTHAQVSRNPAQLAQLLTHFWEAHHENPTHA</sequence>
<dbReference type="InterPro" id="IPR014013">
    <property type="entry name" value="Helic_SF1/SF2_ATP-bd_DinG/Rad3"/>
</dbReference>
<evidence type="ECO:0000256" key="13">
    <source>
        <dbReference type="ARBA" id="ARBA00038058"/>
    </source>
</evidence>
<dbReference type="Pfam" id="PF13307">
    <property type="entry name" value="Helicase_C_2"/>
    <property type="match status" value="1"/>
</dbReference>
<keyword evidence="8" id="KW-0408">Iron</keyword>